<dbReference type="PRINTS" id="PR00145">
    <property type="entry name" value="ARGSUCLYASE"/>
</dbReference>
<dbReference type="InterPro" id="IPR000362">
    <property type="entry name" value="Fumarate_lyase_fam"/>
</dbReference>
<dbReference type="PANTHER" id="PTHR43172:SF2">
    <property type="entry name" value="ADENYLOSUCCINATE LYASE C-TERMINAL DOMAIN-CONTAINING PROTEIN"/>
    <property type="match status" value="1"/>
</dbReference>
<dbReference type="SMART" id="SM00998">
    <property type="entry name" value="ADSL_C"/>
    <property type="match status" value="1"/>
</dbReference>
<dbReference type="Gene3D" id="1.20.200.10">
    <property type="entry name" value="Fumarase/aspartase (Central domain)"/>
    <property type="match status" value="1"/>
</dbReference>
<comment type="similarity">
    <text evidence="1">Belongs to the class-II fumarase/aspartase family.</text>
</comment>
<dbReference type="Gene3D" id="1.10.40.30">
    <property type="entry name" value="Fumarase/aspartase (C-terminal domain)"/>
    <property type="match status" value="1"/>
</dbReference>
<dbReference type="AlphaFoldDB" id="A0A839AI99"/>
<accession>A0A839AI99</accession>
<proteinExistence type="inferred from homology"/>
<dbReference type="InterPro" id="IPR022761">
    <property type="entry name" value="Fumarate_lyase_N"/>
</dbReference>
<dbReference type="PANTHER" id="PTHR43172">
    <property type="entry name" value="ADENYLOSUCCINATE LYASE"/>
    <property type="match status" value="1"/>
</dbReference>
<dbReference type="Proteomes" id="UP000541109">
    <property type="component" value="Unassembled WGS sequence"/>
</dbReference>
<dbReference type="InterPro" id="IPR020557">
    <property type="entry name" value="Fumarate_lyase_CS"/>
</dbReference>
<gene>
    <name evidence="3" type="ORF">H2509_17145</name>
</gene>
<organism evidence="3 4">
    <name type="scientific">Stappia albiluteola</name>
    <dbReference type="NCBI Taxonomy" id="2758565"/>
    <lineage>
        <taxon>Bacteria</taxon>
        <taxon>Pseudomonadati</taxon>
        <taxon>Pseudomonadota</taxon>
        <taxon>Alphaproteobacteria</taxon>
        <taxon>Hyphomicrobiales</taxon>
        <taxon>Stappiaceae</taxon>
        <taxon>Stappia</taxon>
    </lineage>
</organism>
<name>A0A839AI99_9HYPH</name>
<dbReference type="GO" id="GO:0016829">
    <property type="term" value="F:lyase activity"/>
    <property type="evidence" value="ECO:0007669"/>
    <property type="project" value="UniProtKB-ARBA"/>
</dbReference>
<keyword evidence="3" id="KW-0413">Isomerase</keyword>
<dbReference type="GO" id="GO:0016853">
    <property type="term" value="F:isomerase activity"/>
    <property type="evidence" value="ECO:0007669"/>
    <property type="project" value="UniProtKB-KW"/>
</dbReference>
<keyword evidence="4" id="KW-1185">Reference proteome</keyword>
<evidence type="ECO:0000313" key="4">
    <source>
        <dbReference type="Proteomes" id="UP000541109"/>
    </source>
</evidence>
<dbReference type="InterPro" id="IPR008948">
    <property type="entry name" value="L-Aspartase-like"/>
</dbReference>
<feature type="domain" description="Adenylosuccinate lyase C-terminal" evidence="2">
    <location>
        <begin position="364"/>
        <end position="432"/>
    </location>
</feature>
<dbReference type="InterPro" id="IPR019468">
    <property type="entry name" value="AdenyloSucc_lyase_C"/>
</dbReference>
<dbReference type="PROSITE" id="PS00163">
    <property type="entry name" value="FUMARATE_LYASES"/>
    <property type="match status" value="1"/>
</dbReference>
<dbReference type="RefSeq" id="WP_182167575.1">
    <property type="nucleotide sequence ID" value="NZ_JACFXV010000064.1"/>
</dbReference>
<evidence type="ECO:0000256" key="1">
    <source>
        <dbReference type="ARBA" id="ARBA00034772"/>
    </source>
</evidence>
<dbReference type="EMBL" id="JACFXV010000064">
    <property type="protein sequence ID" value="MBA5778855.1"/>
    <property type="molecule type" value="Genomic_DNA"/>
</dbReference>
<sequence>MPLTPLDSVLFGGLFGDAEALALFCDEAEIAAMVEFERALARVQGAQGIIPGEAAAVIDRTLASVTVSPKEIARETASAGVPVPGLVACLRRIAGAKGADFVHFGATSQDVVDSSLMLRLKALLALFDGRLATVIARLVELAETHRATPMAARTRGQMATPISFGLRMAGNARDLALELRNLRRISAEGLPLQLGGASGDLAAMGVTGDRQRELTARLAAELGLSPSAPWMTGRRALLDAATLLTGIGNALGKLGADAMISTRTEIGEVMLAEAGGSSTMPQKKNAVKAEAIVALARLNAGLLSAFAATGIQVEERDGIGWMGEWLTLPQMAVATGAALCRAEELVNGLEPDIARMRASIEASNGLMLAEAASFALMAHMSRADAQALVKKAAEEVRQSGHHLFDEIGKLSKAPIDWDGLRGKADAVDAAAKMTDGLLEQVAELLL</sequence>
<protein>
    <submittedName>
        <fullName evidence="3">3-carboxy-cis,cis-muconate cycloisomerase</fullName>
    </submittedName>
</protein>
<dbReference type="SUPFAM" id="SSF48557">
    <property type="entry name" value="L-aspartase-like"/>
    <property type="match status" value="1"/>
</dbReference>
<evidence type="ECO:0000259" key="2">
    <source>
        <dbReference type="SMART" id="SM00998"/>
    </source>
</evidence>
<dbReference type="PRINTS" id="PR00149">
    <property type="entry name" value="FUMRATELYASE"/>
</dbReference>
<comment type="caution">
    <text evidence="3">The sequence shown here is derived from an EMBL/GenBank/DDBJ whole genome shotgun (WGS) entry which is preliminary data.</text>
</comment>
<evidence type="ECO:0000313" key="3">
    <source>
        <dbReference type="EMBL" id="MBA5778855.1"/>
    </source>
</evidence>
<reference evidence="3 4" key="1">
    <citation type="submission" date="2020-07" db="EMBL/GenBank/DDBJ databases">
        <title>Stappia sp., F7233, whole genome shotgun sequencing project.</title>
        <authorList>
            <person name="Jiang S."/>
            <person name="Liu Z.W."/>
            <person name="Du Z.J."/>
        </authorList>
    </citation>
    <scope>NUCLEOTIDE SEQUENCE [LARGE SCALE GENOMIC DNA]</scope>
    <source>
        <strain evidence="3 4">F7233</strain>
    </source>
</reference>
<dbReference type="Pfam" id="PF00206">
    <property type="entry name" value="Lyase_1"/>
    <property type="match status" value="1"/>
</dbReference>